<evidence type="ECO:0000313" key="9">
    <source>
        <dbReference type="Proteomes" id="UP000808349"/>
    </source>
</evidence>
<keyword evidence="2 7" id="KW-0812">Transmembrane</keyword>
<evidence type="ECO:0000256" key="1">
    <source>
        <dbReference type="ARBA" id="ARBA00022475"/>
    </source>
</evidence>
<comment type="function">
    <text evidence="7">Functions as a peptidoglycan terminase that cleaves nascent peptidoglycan strands endolytically to terminate their elongation.</text>
</comment>
<accession>A0A9D7SBR2</accession>
<name>A0A9D7SBR2_9BACT</name>
<sequence>MFTIILFLFAYKEGFRNNVSNDKPNYDLYIENESTYQAVFDQLVNQQILIDTVSFKLISKLLGYADHNIKSGHYLLKPGTNNYKLIAKLRSGNQDPIKVTINNVRDIDRLCGKLDGYLMLDSVTLLERFKDTIFLQTIGYTPENILSLFIPNTYEMYWNISLDKFIQRLQSEHDKFWNKDDRKSKALALGLDTKGVYSLASIVEKETIVESERPSIAGVYLNRLKTGMKLQADPTVVFALGLAGIQRVLLEHLQYPSPYNTYLNDGLPPGPIYMPSVNSIDAVLNAEKHDFIFFCAKPGYQGTHCFAATLSQHYENARHYQKWLNTERIR</sequence>
<gene>
    <name evidence="7 8" type="primary">mltG</name>
    <name evidence="8" type="ORF">IPO85_18570</name>
</gene>
<dbReference type="PANTHER" id="PTHR30518">
    <property type="entry name" value="ENDOLYTIC MUREIN TRANSGLYCOSYLASE"/>
    <property type="match status" value="1"/>
</dbReference>
<dbReference type="InterPro" id="IPR003770">
    <property type="entry name" value="MLTG-like"/>
</dbReference>
<organism evidence="8 9">
    <name type="scientific">Candidatus Defluviibacterium haderslevense</name>
    <dbReference type="NCBI Taxonomy" id="2981993"/>
    <lineage>
        <taxon>Bacteria</taxon>
        <taxon>Pseudomonadati</taxon>
        <taxon>Bacteroidota</taxon>
        <taxon>Saprospiria</taxon>
        <taxon>Saprospirales</taxon>
        <taxon>Saprospiraceae</taxon>
        <taxon>Candidatus Defluviibacterium</taxon>
    </lineage>
</organism>
<dbReference type="EC" id="4.2.2.29" evidence="7"/>
<dbReference type="Pfam" id="PF02618">
    <property type="entry name" value="YceG"/>
    <property type="match status" value="1"/>
</dbReference>
<dbReference type="EMBL" id="JADKFW010000021">
    <property type="protein sequence ID" value="MBK9719478.1"/>
    <property type="molecule type" value="Genomic_DNA"/>
</dbReference>
<protein>
    <recommendedName>
        <fullName evidence="7">Endolytic murein transglycosylase</fullName>
        <ecNumber evidence="7">4.2.2.29</ecNumber>
    </recommendedName>
    <alternativeName>
        <fullName evidence="7">Peptidoglycan lytic transglycosylase</fullName>
    </alternativeName>
    <alternativeName>
        <fullName evidence="7">Peptidoglycan polymerization terminase</fullName>
    </alternativeName>
</protein>
<dbReference type="NCBIfam" id="TIGR00247">
    <property type="entry name" value="endolytic transglycosylase MltG"/>
    <property type="match status" value="1"/>
</dbReference>
<comment type="catalytic activity">
    <reaction evidence="7">
        <text>a peptidoglycan chain = a peptidoglycan chain with N-acetyl-1,6-anhydromuramyl-[peptide] at the reducing end + a peptidoglycan chain with N-acetylglucosamine at the non-reducing end.</text>
        <dbReference type="EC" id="4.2.2.29"/>
    </reaction>
</comment>
<dbReference type="PANTHER" id="PTHR30518:SF2">
    <property type="entry name" value="ENDOLYTIC MUREIN TRANSGLYCOSYLASE"/>
    <property type="match status" value="1"/>
</dbReference>
<dbReference type="AlphaFoldDB" id="A0A9D7SBR2"/>
<evidence type="ECO:0000256" key="2">
    <source>
        <dbReference type="ARBA" id="ARBA00022692"/>
    </source>
</evidence>
<dbReference type="Proteomes" id="UP000808349">
    <property type="component" value="Unassembled WGS sequence"/>
</dbReference>
<dbReference type="Gene3D" id="3.30.160.60">
    <property type="entry name" value="Classic Zinc Finger"/>
    <property type="match status" value="1"/>
</dbReference>
<keyword evidence="3 7" id="KW-1133">Transmembrane helix</keyword>
<keyword evidence="6 7" id="KW-0961">Cell wall biogenesis/degradation</keyword>
<keyword evidence="1 7" id="KW-1003">Cell membrane</keyword>
<reference evidence="8 9" key="1">
    <citation type="submission" date="2020-10" db="EMBL/GenBank/DDBJ databases">
        <title>Connecting structure to function with the recovery of over 1000 high-quality activated sludge metagenome-assembled genomes encoding full-length rRNA genes using long-read sequencing.</title>
        <authorList>
            <person name="Singleton C.M."/>
            <person name="Petriglieri F."/>
            <person name="Kristensen J.M."/>
            <person name="Kirkegaard R.H."/>
            <person name="Michaelsen T.Y."/>
            <person name="Andersen M.H."/>
            <person name="Karst S.M."/>
            <person name="Dueholm M.S."/>
            <person name="Nielsen P.H."/>
            <person name="Albertsen M."/>
        </authorList>
    </citation>
    <scope>NUCLEOTIDE SEQUENCE [LARGE SCALE GENOMIC DNA]</scope>
    <source>
        <strain evidence="8">Ribe_18-Q3-R11-54_BAT3C.373</strain>
    </source>
</reference>
<evidence type="ECO:0000256" key="6">
    <source>
        <dbReference type="ARBA" id="ARBA00023316"/>
    </source>
</evidence>
<dbReference type="GO" id="GO:0008932">
    <property type="term" value="F:lytic endotransglycosylase activity"/>
    <property type="evidence" value="ECO:0007669"/>
    <property type="project" value="UniProtKB-UniRule"/>
</dbReference>
<keyword evidence="5 7" id="KW-0456">Lyase</keyword>
<evidence type="ECO:0000256" key="5">
    <source>
        <dbReference type="ARBA" id="ARBA00023239"/>
    </source>
</evidence>
<evidence type="ECO:0000313" key="8">
    <source>
        <dbReference type="EMBL" id="MBK9719478.1"/>
    </source>
</evidence>
<comment type="caution">
    <text evidence="8">The sequence shown here is derived from an EMBL/GenBank/DDBJ whole genome shotgun (WGS) entry which is preliminary data.</text>
</comment>
<dbReference type="GO" id="GO:0071555">
    <property type="term" value="P:cell wall organization"/>
    <property type="evidence" value="ECO:0007669"/>
    <property type="project" value="UniProtKB-KW"/>
</dbReference>
<comment type="similarity">
    <text evidence="7">Belongs to the transglycosylase MltG family.</text>
</comment>
<feature type="site" description="Important for catalytic activity" evidence="7">
    <location>
        <position position="206"/>
    </location>
</feature>
<keyword evidence="4 7" id="KW-0472">Membrane</keyword>
<dbReference type="GO" id="GO:0005886">
    <property type="term" value="C:plasma membrane"/>
    <property type="evidence" value="ECO:0007669"/>
    <property type="project" value="UniProtKB-UniRule"/>
</dbReference>
<evidence type="ECO:0000256" key="7">
    <source>
        <dbReference type="HAMAP-Rule" id="MF_02065"/>
    </source>
</evidence>
<dbReference type="Gene3D" id="3.30.1490.480">
    <property type="entry name" value="Endolytic murein transglycosylase"/>
    <property type="match status" value="1"/>
</dbReference>
<evidence type="ECO:0000256" key="4">
    <source>
        <dbReference type="ARBA" id="ARBA00023136"/>
    </source>
</evidence>
<proteinExistence type="inferred from homology"/>
<evidence type="ECO:0000256" key="3">
    <source>
        <dbReference type="ARBA" id="ARBA00022989"/>
    </source>
</evidence>
<dbReference type="GO" id="GO:0009252">
    <property type="term" value="P:peptidoglycan biosynthetic process"/>
    <property type="evidence" value="ECO:0007669"/>
    <property type="project" value="UniProtKB-UniRule"/>
</dbReference>
<dbReference type="HAMAP" id="MF_02065">
    <property type="entry name" value="MltG"/>
    <property type="match status" value="1"/>
</dbReference>
<dbReference type="CDD" id="cd08010">
    <property type="entry name" value="MltG_like"/>
    <property type="match status" value="1"/>
</dbReference>